<evidence type="ECO:0000313" key="2">
    <source>
        <dbReference type="Proteomes" id="UP000586254"/>
    </source>
</evidence>
<dbReference type="Proteomes" id="UP000586254">
    <property type="component" value="Unassembled WGS sequence"/>
</dbReference>
<accession>A0A853JRV0</accession>
<comment type="caution">
    <text evidence="1">The sequence shown here is derived from an EMBL/GenBank/DDBJ whole genome shotgun (WGS) entry which is preliminary data.</text>
</comment>
<name>A0A853JRV0_9FIRM</name>
<proteinExistence type="predicted"/>
<protein>
    <submittedName>
        <fullName evidence="1">Uncharacterized protein</fullName>
    </submittedName>
</protein>
<dbReference type="AlphaFoldDB" id="A0A853JRV0"/>
<organism evidence="1 2">
    <name type="scientific">Eubacterium callanderi</name>
    <dbReference type="NCBI Taxonomy" id="53442"/>
    <lineage>
        <taxon>Bacteria</taxon>
        <taxon>Bacillati</taxon>
        <taxon>Bacillota</taxon>
        <taxon>Clostridia</taxon>
        <taxon>Eubacteriales</taxon>
        <taxon>Eubacteriaceae</taxon>
        <taxon>Eubacterium</taxon>
    </lineage>
</organism>
<gene>
    <name evidence="1" type="ORF">H0N91_17020</name>
</gene>
<dbReference type="EMBL" id="JACCKS010000025">
    <property type="protein sequence ID" value="NZA39781.1"/>
    <property type="molecule type" value="Genomic_DNA"/>
</dbReference>
<evidence type="ECO:0000313" key="1">
    <source>
        <dbReference type="EMBL" id="NZA39781.1"/>
    </source>
</evidence>
<reference evidence="1 2" key="1">
    <citation type="submission" date="2020-07" db="EMBL/GenBank/DDBJ databases">
        <title>Organ Donor 1.</title>
        <authorList>
            <person name="Marsh A.J."/>
            <person name="Azcarate-Peril M.A."/>
        </authorList>
    </citation>
    <scope>NUCLEOTIDE SEQUENCE [LARGE SCALE GENOMIC DNA]</scope>
    <source>
        <strain evidence="1 2">AMC0717</strain>
    </source>
</reference>
<sequence>MINAHEYKGYNLDVFYVDGFVNGVIQQTREEIQGLTVEEILEKFKKRVNQNS</sequence>
<dbReference type="RefSeq" id="WP_180494037.1">
    <property type="nucleotide sequence ID" value="NZ_CP132135.1"/>
</dbReference>